<feature type="domain" description="ACB" evidence="5">
    <location>
        <begin position="207"/>
        <end position="302"/>
    </location>
</feature>
<organism evidence="6 7">
    <name type="scientific">Juglans regia</name>
    <name type="common">English walnut</name>
    <dbReference type="NCBI Taxonomy" id="51240"/>
    <lineage>
        <taxon>Eukaryota</taxon>
        <taxon>Viridiplantae</taxon>
        <taxon>Streptophyta</taxon>
        <taxon>Embryophyta</taxon>
        <taxon>Tracheophyta</taxon>
        <taxon>Spermatophyta</taxon>
        <taxon>Magnoliopsida</taxon>
        <taxon>eudicotyledons</taxon>
        <taxon>Gunneridae</taxon>
        <taxon>Pentapetalae</taxon>
        <taxon>rosids</taxon>
        <taxon>fabids</taxon>
        <taxon>Fagales</taxon>
        <taxon>Juglandaceae</taxon>
        <taxon>Juglans</taxon>
    </lineage>
</organism>
<feature type="chain" id="PRO_5030048555" evidence="4">
    <location>
        <begin position="23"/>
        <end position="364"/>
    </location>
</feature>
<evidence type="ECO:0000256" key="3">
    <source>
        <dbReference type="SAM" id="MobiDB-lite"/>
    </source>
</evidence>
<reference evidence="7" key="1">
    <citation type="submission" date="2025-08" db="UniProtKB">
        <authorList>
            <consortium name="RefSeq"/>
        </authorList>
    </citation>
    <scope>IDENTIFICATION</scope>
    <source>
        <tissue evidence="7">Leaves</tissue>
    </source>
</reference>
<dbReference type="STRING" id="51240.A0A2I4DLH7"/>
<comment type="similarity">
    <text evidence="1">Belongs to the ACBP family.</text>
</comment>
<dbReference type="GeneID" id="108981342"/>
<dbReference type="SUPFAM" id="SSF47027">
    <property type="entry name" value="Acyl-CoA binding protein"/>
    <property type="match status" value="1"/>
</dbReference>
<dbReference type="PANTHER" id="PTHR23310:SF122">
    <property type="entry name" value="ACYL-COA-BINDING DOMAIN-CONTAINING PROTEIN 3"/>
    <property type="match status" value="1"/>
</dbReference>
<dbReference type="Proteomes" id="UP000235220">
    <property type="component" value="Chromosome 8"/>
</dbReference>
<dbReference type="Pfam" id="PF00887">
    <property type="entry name" value="ACBP"/>
    <property type="match status" value="1"/>
</dbReference>
<keyword evidence="4" id="KW-0732">Signal</keyword>
<dbReference type="AlphaFoldDB" id="A0A2I4DLH7"/>
<dbReference type="PANTHER" id="PTHR23310">
    <property type="entry name" value="ACYL-COA-BINDING PROTEIN, ACBP"/>
    <property type="match status" value="1"/>
</dbReference>
<feature type="compositionally biased region" description="Basic and acidic residues" evidence="3">
    <location>
        <begin position="334"/>
        <end position="345"/>
    </location>
</feature>
<evidence type="ECO:0000313" key="6">
    <source>
        <dbReference type="Proteomes" id="UP000235220"/>
    </source>
</evidence>
<proteinExistence type="inferred from homology"/>
<dbReference type="KEGG" id="jre:108981342"/>
<name>A0A2I4DLH7_JUGRE</name>
<dbReference type="InterPro" id="IPR000582">
    <property type="entry name" value="Acyl-CoA-binding_protein"/>
</dbReference>
<protein>
    <submittedName>
        <fullName evidence="7">Acyl-CoA-binding domain-containing protein 3-like</fullName>
    </submittedName>
</protein>
<evidence type="ECO:0000313" key="7">
    <source>
        <dbReference type="RefSeq" id="XP_018808003.2"/>
    </source>
</evidence>
<feature type="signal peptide" evidence="4">
    <location>
        <begin position="1"/>
        <end position="22"/>
    </location>
</feature>
<gene>
    <name evidence="7" type="primary">LOC108981342</name>
</gene>
<feature type="region of interest" description="Disordered" evidence="3">
    <location>
        <begin position="332"/>
        <end position="364"/>
    </location>
</feature>
<dbReference type="RefSeq" id="XP_018808003.2">
    <property type="nucleotide sequence ID" value="XM_018952458.2"/>
</dbReference>
<sequence>MELFHLLFLTASLALLLPFLVAKFLSIAFPDDAGPPHSLSKSAPIVGEPIVMDDIRSFRDRLTVPVSESVTKNVHEFLDEAPPVKVAEFEGLQVPAEEIVEITHRCHDLPEKLPECGLQEEPDVDKFPETVGFPDKLSEENIEDSASVKEILENRVGFELAANNEVVAESEEINRVEDCEVKETNEEKEVRFDSDEDDWEGIERTDLEKAFAAAATFVLESSSGDNEDPLAMAGVGTDLQMELYGLHRIATEGPCRDPQPMALKFFSRAKWNAWQRLGRMSPEVAMEQYIKILSDKVPAWMEGGFAGGIRPEPTEAGISTFAVDLSTFSFHQPSDVDERKPEQKAGAEGGCSSGGPNSDYKAKE</sequence>
<dbReference type="GO" id="GO:0006631">
    <property type="term" value="P:fatty acid metabolic process"/>
    <property type="evidence" value="ECO:0000318"/>
    <property type="project" value="GO_Central"/>
</dbReference>
<dbReference type="InParanoid" id="A0A2I4DLH7"/>
<evidence type="ECO:0000256" key="2">
    <source>
        <dbReference type="ARBA" id="ARBA00023121"/>
    </source>
</evidence>
<keyword evidence="2" id="KW-0446">Lipid-binding</keyword>
<dbReference type="OrthoDB" id="71307at2759"/>
<dbReference type="PROSITE" id="PS51228">
    <property type="entry name" value="ACB_2"/>
    <property type="match status" value="1"/>
</dbReference>
<evidence type="ECO:0000256" key="1">
    <source>
        <dbReference type="ARBA" id="ARBA00005567"/>
    </source>
</evidence>
<dbReference type="Gene3D" id="1.20.80.10">
    <property type="match status" value="1"/>
</dbReference>
<evidence type="ECO:0000256" key="4">
    <source>
        <dbReference type="SAM" id="SignalP"/>
    </source>
</evidence>
<keyword evidence="6" id="KW-1185">Reference proteome</keyword>
<dbReference type="InterPro" id="IPR014352">
    <property type="entry name" value="FERM/acyl-CoA-bd_prot_sf"/>
</dbReference>
<evidence type="ECO:0000259" key="5">
    <source>
        <dbReference type="PROSITE" id="PS51228"/>
    </source>
</evidence>
<dbReference type="GO" id="GO:0000062">
    <property type="term" value="F:fatty-acyl-CoA binding"/>
    <property type="evidence" value="ECO:0000318"/>
    <property type="project" value="GO_Central"/>
</dbReference>
<dbReference type="FunCoup" id="A0A2I4DLH7">
    <property type="interactions" value="212"/>
</dbReference>
<dbReference type="InterPro" id="IPR035984">
    <property type="entry name" value="Acyl-CoA-binding_sf"/>
</dbReference>
<accession>A0A2I4DLH7</accession>